<dbReference type="InterPro" id="IPR023631">
    <property type="entry name" value="Amidase_dom"/>
</dbReference>
<dbReference type="Pfam" id="PF21986">
    <property type="entry name" value="AH_C"/>
    <property type="match status" value="1"/>
</dbReference>
<proteinExistence type="predicted"/>
<feature type="domain" description="Allophanate hydrolase C-terminal" evidence="2">
    <location>
        <begin position="472"/>
        <end position="595"/>
    </location>
</feature>
<dbReference type="AlphaFoldDB" id="A0A0P0YWP7"/>
<dbReference type="GO" id="GO:0016787">
    <property type="term" value="F:hydrolase activity"/>
    <property type="evidence" value="ECO:0007669"/>
    <property type="project" value="UniProtKB-KW"/>
</dbReference>
<dbReference type="Gene3D" id="3.90.1300.10">
    <property type="entry name" value="Amidase signature (AS) domain"/>
    <property type="match status" value="1"/>
</dbReference>
<dbReference type="InterPro" id="IPR000120">
    <property type="entry name" value="Amidase"/>
</dbReference>
<dbReference type="RefSeq" id="WP_060602941.1">
    <property type="nucleotide sequence ID" value="NZ_BBWQ01000009.1"/>
</dbReference>
<evidence type="ECO:0000313" key="3">
    <source>
        <dbReference type="EMBL" id="BAT25960.1"/>
    </source>
</evidence>
<dbReference type="PANTHER" id="PTHR11895:SF169">
    <property type="entry name" value="GLUTAMYL-TRNA(GLN) AMIDOTRANSFERASE"/>
    <property type="match status" value="1"/>
</dbReference>
<name>A0A0P0YWP7_9HYPH</name>
<dbReference type="NCBIfam" id="NF006043">
    <property type="entry name" value="PRK08186.1"/>
    <property type="match status" value="1"/>
</dbReference>
<accession>A0A0P0YWP7</accession>
<dbReference type="SUPFAM" id="SSF75304">
    <property type="entry name" value="Amidase signature (AS) enzymes"/>
    <property type="match status" value="1"/>
</dbReference>
<dbReference type="Pfam" id="PF01425">
    <property type="entry name" value="Amidase"/>
    <property type="match status" value="1"/>
</dbReference>
<keyword evidence="3" id="KW-0378">Hydrolase</keyword>
<dbReference type="NCBIfam" id="TIGR02713">
    <property type="entry name" value="allophanate_hyd"/>
    <property type="match status" value="1"/>
</dbReference>
<reference evidence="3" key="1">
    <citation type="journal article" date="2015" name="Proc. Natl. Acad. Sci. U.S.A.">
        <title>Bacterial clade with the ribosomal RNA operon on a small plasmid rather than the chromosome.</title>
        <authorList>
            <person name="Anda M."/>
            <person name="Ohtsubo Y."/>
            <person name="Okubo T."/>
            <person name="Sugawara M."/>
            <person name="Nagata Y."/>
            <person name="Tsuda M."/>
            <person name="Minamisawa K."/>
            <person name="Mitsui H."/>
        </authorList>
    </citation>
    <scope>NUCLEOTIDE SEQUENCE</scope>
    <source>
        <strain evidence="3">DSM 21988</strain>
    </source>
</reference>
<organism evidence="3">
    <name type="scientific">Aureimonas altamirensis</name>
    <dbReference type="NCBI Taxonomy" id="370622"/>
    <lineage>
        <taxon>Bacteria</taxon>
        <taxon>Pseudomonadati</taxon>
        <taxon>Pseudomonadota</taxon>
        <taxon>Alphaproteobacteria</taxon>
        <taxon>Hyphomicrobiales</taxon>
        <taxon>Aurantimonadaceae</taxon>
        <taxon>Aureimonas</taxon>
    </lineage>
</organism>
<dbReference type="InterPro" id="IPR053844">
    <property type="entry name" value="AH_C"/>
</dbReference>
<dbReference type="Gene3D" id="3.10.490.10">
    <property type="entry name" value="Gamma-glutamyl cyclotransferase-like"/>
    <property type="match status" value="1"/>
</dbReference>
<dbReference type="InterPro" id="IPR036928">
    <property type="entry name" value="AS_sf"/>
</dbReference>
<dbReference type="EMBL" id="LC066371">
    <property type="protein sequence ID" value="BAT25960.1"/>
    <property type="molecule type" value="Genomic_DNA"/>
</dbReference>
<protein>
    <submittedName>
        <fullName evidence="3">Allophanate hydrolase</fullName>
    </submittedName>
</protein>
<sequence length="601" mass="61968">MTDLPKIIDLASLADAYAAGLTLDAMVDAVSRRIAAGDPAAFIAPASRQQLTLQARALEARSPAPGSLPLWGVPVAIKDNIDVAGFPTTAACPDFAYTPDTDAHVVARLRQAGAIIVGKTNLDQFATGLNGTRSPYGAPRCVFDADYVSGGSSSGSAVAVASGIAALALGTDTAGSGRVPAAFNNIVGIKPSTGRVSTTGVVPACRSIDVVTVFAATVADGIAARRVMEGFDAADAFSRRFGSTPLPTRLRLGVPEAEELEFFGNDAYAALFGAAVERARGLGAEIVPIDYTPFRKAAALLYEGPWVAERLAAIKPFIDAQPDSVEPTVRAIMEGARGMSAVDAFEGVYALAAYRRQAEEAMADFDALLLPTSPDIQTVAAMLADPLALNARFGRFTNFANFFGAAAIAVPAGFTESGLPFGVQLVGPADSDDALAAFATRLHEAAACGAGLDRSLIARIAPAALSHSGWLEIAVVGAHLTGMPLNGELAAQGARLLRTARTAPHYRLHALSGTVPPKPGLVRDSGFAGPGLEVEVWTMPAGGFGRFVAGIPQPLGVGKVELDDGSMVTGFICEPAALANAQEITHYGGWRNYIAGRAPAA</sequence>
<feature type="domain" description="Amidase" evidence="1">
    <location>
        <begin position="26"/>
        <end position="435"/>
    </location>
</feature>
<dbReference type="PANTHER" id="PTHR11895">
    <property type="entry name" value="TRANSAMIDASE"/>
    <property type="match status" value="1"/>
</dbReference>
<dbReference type="InterPro" id="IPR014085">
    <property type="entry name" value="Allophanate_hydrolase"/>
</dbReference>
<evidence type="ECO:0000259" key="1">
    <source>
        <dbReference type="Pfam" id="PF01425"/>
    </source>
</evidence>
<evidence type="ECO:0000259" key="2">
    <source>
        <dbReference type="Pfam" id="PF21986"/>
    </source>
</evidence>
<dbReference type="Gene3D" id="1.20.58.1700">
    <property type="match status" value="1"/>
</dbReference>